<evidence type="ECO:0000313" key="3">
    <source>
        <dbReference type="Proteomes" id="UP000030687"/>
    </source>
</evidence>
<dbReference type="KEGG" id="cic:CICLE_v10002420mg"/>
<accession>V4T3Y4</accession>
<protein>
    <submittedName>
        <fullName evidence="2">Uncharacterized protein</fullName>
    </submittedName>
</protein>
<keyword evidence="1" id="KW-0472">Membrane</keyword>
<evidence type="ECO:0000256" key="1">
    <source>
        <dbReference type="SAM" id="Phobius"/>
    </source>
</evidence>
<sequence>MLLIKKAMGSNSELHVVLTTMLSLDRKTMYMKLILLDYFPVLLLFCWWFVMYGVDAPLITLTAETCSMALILTVLFEVRWRCLFKYFKKEKDLKNIIQFTETLQYCQIMYDHHQAPPKSFMLSSIVFLNFAGVLNAAVLYIAPLGLFLEPDGDVFFYLMGFVLFGFSCLQISFIQPLLLNCDADTFKFIRSQALVFSETTTAAATTAKEPPESSGSAEIV</sequence>
<feature type="transmembrane region" description="Helical" evidence="1">
    <location>
        <begin position="30"/>
        <end position="50"/>
    </location>
</feature>
<reference evidence="2 3" key="1">
    <citation type="submission" date="2013-10" db="EMBL/GenBank/DDBJ databases">
        <authorList>
            <consortium name="International Citrus Genome Consortium"/>
            <person name="Jenkins J."/>
            <person name="Schmutz J."/>
            <person name="Prochnik S."/>
            <person name="Rokhsar D."/>
            <person name="Gmitter F."/>
            <person name="Ollitrault P."/>
            <person name="Machado M."/>
            <person name="Talon M."/>
            <person name="Wincker P."/>
            <person name="Jaillon O."/>
            <person name="Morgante M."/>
        </authorList>
    </citation>
    <scope>NUCLEOTIDE SEQUENCE</scope>
    <source>
        <strain evidence="3">cv. Clemenules</strain>
    </source>
</reference>
<gene>
    <name evidence="2" type="ORF">CICLE_v10002420mg</name>
</gene>
<organism evidence="2 3">
    <name type="scientific">Citrus clementina</name>
    <name type="common">Clementine</name>
    <name type="synonym">Citrus deliciosa x Citrus sinensis</name>
    <dbReference type="NCBI Taxonomy" id="85681"/>
    <lineage>
        <taxon>Eukaryota</taxon>
        <taxon>Viridiplantae</taxon>
        <taxon>Streptophyta</taxon>
        <taxon>Embryophyta</taxon>
        <taxon>Tracheophyta</taxon>
        <taxon>Spermatophyta</taxon>
        <taxon>Magnoliopsida</taxon>
        <taxon>eudicotyledons</taxon>
        <taxon>Gunneridae</taxon>
        <taxon>Pentapetalae</taxon>
        <taxon>rosids</taxon>
        <taxon>malvids</taxon>
        <taxon>Sapindales</taxon>
        <taxon>Rutaceae</taxon>
        <taxon>Aurantioideae</taxon>
        <taxon>Citrus</taxon>
    </lineage>
</organism>
<dbReference type="Gramene" id="ESR46115">
    <property type="protein sequence ID" value="ESR46115"/>
    <property type="gene ID" value="CICLE_v10002420mg"/>
</dbReference>
<keyword evidence="3" id="KW-1185">Reference proteome</keyword>
<dbReference type="InParanoid" id="V4T3Y4"/>
<dbReference type="AlphaFoldDB" id="V4T3Y4"/>
<feature type="transmembrane region" description="Helical" evidence="1">
    <location>
        <begin position="119"/>
        <end position="142"/>
    </location>
</feature>
<dbReference type="Proteomes" id="UP000030687">
    <property type="component" value="Unassembled WGS sequence"/>
</dbReference>
<keyword evidence="1" id="KW-0812">Transmembrane</keyword>
<name>V4T3Y4_CITCL</name>
<dbReference type="EMBL" id="KI536799">
    <property type="protein sequence ID" value="ESR46115.1"/>
    <property type="molecule type" value="Genomic_DNA"/>
</dbReference>
<feature type="transmembrane region" description="Helical" evidence="1">
    <location>
        <begin position="154"/>
        <end position="179"/>
    </location>
</feature>
<evidence type="ECO:0000313" key="2">
    <source>
        <dbReference type="EMBL" id="ESR46115.1"/>
    </source>
</evidence>
<keyword evidence="1" id="KW-1133">Transmembrane helix</keyword>
<proteinExistence type="predicted"/>
<feature type="transmembrane region" description="Helical" evidence="1">
    <location>
        <begin position="56"/>
        <end position="78"/>
    </location>
</feature>